<gene>
    <name evidence="2" type="ORF">BAY60_23645</name>
</gene>
<protein>
    <submittedName>
        <fullName evidence="2">Glyoxalase</fullName>
    </submittedName>
</protein>
<dbReference type="AlphaFoldDB" id="A0A2V4AQ03"/>
<dbReference type="Pfam" id="PF00903">
    <property type="entry name" value="Glyoxalase"/>
    <property type="match status" value="1"/>
</dbReference>
<dbReference type="InterPro" id="IPR004360">
    <property type="entry name" value="Glyas_Fos-R_dOase_dom"/>
</dbReference>
<evidence type="ECO:0000313" key="3">
    <source>
        <dbReference type="Proteomes" id="UP000249915"/>
    </source>
</evidence>
<dbReference type="SUPFAM" id="SSF54593">
    <property type="entry name" value="Glyoxalase/Bleomycin resistance protein/Dihydroxybiphenyl dioxygenase"/>
    <property type="match status" value="1"/>
</dbReference>
<proteinExistence type="predicted"/>
<organism evidence="2 3">
    <name type="scientific">Prauserella muralis</name>
    <dbReference type="NCBI Taxonomy" id="588067"/>
    <lineage>
        <taxon>Bacteria</taxon>
        <taxon>Bacillati</taxon>
        <taxon>Actinomycetota</taxon>
        <taxon>Actinomycetes</taxon>
        <taxon>Pseudonocardiales</taxon>
        <taxon>Pseudonocardiaceae</taxon>
        <taxon>Prauserella</taxon>
    </lineage>
</organism>
<dbReference type="RefSeq" id="WP_112283395.1">
    <property type="nucleotide sequence ID" value="NZ_MASW01000005.1"/>
</dbReference>
<sequence length="130" mass="13538">MSGTVADLVSVRYMVDNVEKAIDFYTTHLGFALNTGAAPAFADVVRGNLRLLLSGPASSAGRPMPDGAQPAPGGWNRIHLIVDDLAAEVERLRAAGLPFRNDIVTGPGGSQILLEDPSGNVVELFQPAGG</sequence>
<keyword evidence="1" id="KW-0479">Metal-binding</keyword>
<dbReference type="Gene3D" id="3.10.180.10">
    <property type="entry name" value="2,3-Dihydroxybiphenyl 1,2-Dioxygenase, domain 1"/>
    <property type="match status" value="1"/>
</dbReference>
<dbReference type="InterPro" id="IPR029068">
    <property type="entry name" value="Glyas_Bleomycin-R_OHBP_Dase"/>
</dbReference>
<comment type="caution">
    <text evidence="2">The sequence shown here is derived from an EMBL/GenBank/DDBJ whole genome shotgun (WGS) entry which is preliminary data.</text>
</comment>
<evidence type="ECO:0000313" key="2">
    <source>
        <dbReference type="EMBL" id="PXY22786.1"/>
    </source>
</evidence>
<dbReference type="EMBL" id="MASW01000005">
    <property type="protein sequence ID" value="PXY22786.1"/>
    <property type="molecule type" value="Genomic_DNA"/>
</dbReference>
<dbReference type="PANTHER" id="PTHR43048">
    <property type="entry name" value="METHYLMALONYL-COA EPIMERASE"/>
    <property type="match status" value="1"/>
</dbReference>
<reference evidence="2 3" key="1">
    <citation type="submission" date="2016-07" db="EMBL/GenBank/DDBJ databases">
        <title>Draft genome sequence of Prauserella muralis DSM 45305, isolated from a mould-covered wall in an indoor environment.</title>
        <authorList>
            <person name="Ruckert C."/>
            <person name="Albersmeier A."/>
            <person name="Jiang C.-L."/>
            <person name="Jiang Y."/>
            <person name="Kalinowski J."/>
            <person name="Schneider O."/>
            <person name="Winkler A."/>
            <person name="Zotchev S.B."/>
        </authorList>
    </citation>
    <scope>NUCLEOTIDE SEQUENCE [LARGE SCALE GENOMIC DNA]</scope>
    <source>
        <strain evidence="2 3">DSM 45305</strain>
    </source>
</reference>
<dbReference type="Proteomes" id="UP000249915">
    <property type="component" value="Unassembled WGS sequence"/>
</dbReference>
<keyword evidence="3" id="KW-1185">Reference proteome</keyword>
<dbReference type="InterPro" id="IPR037523">
    <property type="entry name" value="VOC_core"/>
</dbReference>
<dbReference type="GO" id="GO:0046872">
    <property type="term" value="F:metal ion binding"/>
    <property type="evidence" value="ECO:0007669"/>
    <property type="project" value="UniProtKB-KW"/>
</dbReference>
<accession>A0A2V4AQ03</accession>
<dbReference type="CDD" id="cd06587">
    <property type="entry name" value="VOC"/>
    <property type="match status" value="1"/>
</dbReference>
<name>A0A2V4AQ03_9PSEU</name>
<evidence type="ECO:0000256" key="1">
    <source>
        <dbReference type="ARBA" id="ARBA00022723"/>
    </source>
</evidence>
<dbReference type="OrthoDB" id="9798201at2"/>
<dbReference type="GO" id="GO:0004493">
    <property type="term" value="F:methylmalonyl-CoA epimerase activity"/>
    <property type="evidence" value="ECO:0007669"/>
    <property type="project" value="TreeGrafter"/>
</dbReference>
<dbReference type="PANTHER" id="PTHR43048:SF3">
    <property type="entry name" value="METHYLMALONYL-COA EPIMERASE, MITOCHONDRIAL"/>
    <property type="match status" value="1"/>
</dbReference>
<dbReference type="PROSITE" id="PS51819">
    <property type="entry name" value="VOC"/>
    <property type="match status" value="1"/>
</dbReference>
<dbReference type="InterPro" id="IPR051785">
    <property type="entry name" value="MMCE/EMCE_epimerase"/>
</dbReference>
<dbReference type="GO" id="GO:0046491">
    <property type="term" value="P:L-methylmalonyl-CoA metabolic process"/>
    <property type="evidence" value="ECO:0007669"/>
    <property type="project" value="TreeGrafter"/>
</dbReference>